<comment type="similarity">
    <text evidence="1">Belongs to the FldB/FldC dehydratase alpha/beta subunit family.</text>
</comment>
<evidence type="ECO:0000313" key="2">
    <source>
        <dbReference type="EMBL" id="TDT68093.1"/>
    </source>
</evidence>
<dbReference type="Proteomes" id="UP000294678">
    <property type="component" value="Unassembled WGS sequence"/>
</dbReference>
<sequence length="333" mass="39147">MKKIGITTTVPIEVLLAAGYKVVDLNNVFIVSDDYREYIHDAEKYGFPKSMCAWIKGIYSACISEGIKEVVAVLEGDCSNTKVLLELFKEKGIKLYPFSYPHSHNLEDIKKEIDKFMSLFNVTLEEVENIRWEINNIREKARKIDELTLQGKVSGFENHILQLCLSDFDGDLDNYSKFLDEKLKEIIKRTPDIKKLNLGLIGVPTMFSDLHEFVEKFDSKIVYNEVPREFAFPRAFKYDNIYEQYYDYTYPYDIDYRIKELEKQINERKIDGIIHYTQSFCHRAMEDIIIKNRLNIPVLNIEGDKDDRLDARTKLRIEAFLDMLLDLKKRSNR</sequence>
<dbReference type="PANTHER" id="PTHR30548">
    <property type="entry name" value="2-HYDROXYGLUTARYL-COA DEHYDRATASE, D-COMPONENT-RELATED"/>
    <property type="match status" value="1"/>
</dbReference>
<dbReference type="EMBL" id="SOBG01000008">
    <property type="protein sequence ID" value="TDT68093.1"/>
    <property type="molecule type" value="Genomic_DNA"/>
</dbReference>
<name>A0AA46DXI5_9FUSO</name>
<accession>A0AA46DXI5</accession>
<dbReference type="InterPro" id="IPR010327">
    <property type="entry name" value="FldB/FldC_alpha/beta"/>
</dbReference>
<reference evidence="2 3" key="1">
    <citation type="submission" date="2019-03" db="EMBL/GenBank/DDBJ databases">
        <title>Genomic Encyclopedia of Type Strains, Phase IV (KMG-IV): sequencing the most valuable type-strain genomes for metagenomic binning, comparative biology and taxonomic classification.</title>
        <authorList>
            <person name="Goeker M."/>
        </authorList>
    </citation>
    <scope>NUCLEOTIDE SEQUENCE [LARGE SCALE GENOMIC DNA]</scope>
    <source>
        <strain evidence="2 3">DSM 100055</strain>
    </source>
</reference>
<evidence type="ECO:0000256" key="1">
    <source>
        <dbReference type="ARBA" id="ARBA00005806"/>
    </source>
</evidence>
<gene>
    <name evidence="2" type="ORF">EV215_1814</name>
</gene>
<dbReference type="Pfam" id="PF06050">
    <property type="entry name" value="HGD-D"/>
    <property type="match status" value="1"/>
</dbReference>
<dbReference type="PANTHER" id="PTHR30548:SF3">
    <property type="entry name" value="2-HYDROXYACYL-COA DEHYDRATASE"/>
    <property type="match status" value="1"/>
</dbReference>
<dbReference type="Gene3D" id="3.40.50.11900">
    <property type="match status" value="1"/>
</dbReference>
<keyword evidence="3" id="KW-1185">Reference proteome</keyword>
<dbReference type="Gene3D" id="3.40.50.11890">
    <property type="match status" value="1"/>
</dbReference>
<comment type="caution">
    <text evidence="2">The sequence shown here is derived from an EMBL/GenBank/DDBJ whole genome shotgun (WGS) entry which is preliminary data.</text>
</comment>
<dbReference type="RefSeq" id="WP_134113676.1">
    <property type="nucleotide sequence ID" value="NZ_SOBG01000008.1"/>
</dbReference>
<protein>
    <submittedName>
        <fullName evidence="2">Benzoyl-CoA reductase/2-hydroxyglutaryl-CoA dehydratase subunit BcrC/BadD/HgdB</fullName>
    </submittedName>
</protein>
<organism evidence="2 3">
    <name type="scientific">Hypnocyclicus thermotrophus</name>
    <dbReference type="NCBI Taxonomy" id="1627895"/>
    <lineage>
        <taxon>Bacteria</taxon>
        <taxon>Fusobacteriati</taxon>
        <taxon>Fusobacteriota</taxon>
        <taxon>Fusobacteriia</taxon>
        <taxon>Fusobacteriales</taxon>
        <taxon>Fusobacteriaceae</taxon>
        <taxon>Hypnocyclicus</taxon>
    </lineage>
</organism>
<proteinExistence type="inferred from homology"/>
<evidence type="ECO:0000313" key="3">
    <source>
        <dbReference type="Proteomes" id="UP000294678"/>
    </source>
</evidence>
<dbReference type="AlphaFoldDB" id="A0AA46DXI5"/>